<feature type="domain" description="Integrase catalytic" evidence="1">
    <location>
        <begin position="175"/>
        <end position="354"/>
    </location>
</feature>
<dbReference type="InterPro" id="IPR001584">
    <property type="entry name" value="Integrase_cat-core"/>
</dbReference>
<dbReference type="EMBL" id="CAJSLV010000060">
    <property type="protein sequence ID" value="CAG6395254.1"/>
    <property type="molecule type" value="Genomic_DNA"/>
</dbReference>
<gene>
    <name evidence="2" type="ORF">SCOCK_300063</name>
</gene>
<dbReference type="SUPFAM" id="SSF46689">
    <property type="entry name" value="Homeodomain-like"/>
    <property type="match status" value="1"/>
</dbReference>
<proteinExistence type="predicted"/>
<accession>A0A9W4DSL0</accession>
<dbReference type="Pfam" id="PF13683">
    <property type="entry name" value="rve_3"/>
    <property type="match status" value="1"/>
</dbReference>
<name>A0A9W4DSL0_9ACTN</name>
<dbReference type="Gene3D" id="3.30.420.10">
    <property type="entry name" value="Ribonuclease H-like superfamily/Ribonuclease H"/>
    <property type="match status" value="1"/>
</dbReference>
<dbReference type="GO" id="GO:0015074">
    <property type="term" value="P:DNA integration"/>
    <property type="evidence" value="ECO:0007669"/>
    <property type="project" value="InterPro"/>
</dbReference>
<organism evidence="2 3">
    <name type="scientific">Actinacidiphila cocklensis</name>
    <dbReference type="NCBI Taxonomy" id="887465"/>
    <lineage>
        <taxon>Bacteria</taxon>
        <taxon>Bacillati</taxon>
        <taxon>Actinomycetota</taxon>
        <taxon>Actinomycetes</taxon>
        <taxon>Kitasatosporales</taxon>
        <taxon>Streptomycetaceae</taxon>
        <taxon>Actinacidiphila</taxon>
    </lineage>
</organism>
<evidence type="ECO:0000259" key="1">
    <source>
        <dbReference type="PROSITE" id="PS50994"/>
    </source>
</evidence>
<sequence length="381" mass="43436">MQGRLLVEPPRPAARMLDCAVATSVSLTLSTAVSFIRLLPMSSHEKDLEILALRHQLVVLQRQTGKPQLTWPDRALLAALLHHLPHKRLRQLHLIVSPDTVLRWHRKLLRRRHAKASRPKRPGRPRTVRSIRVLVLRLVHENPSWGYRRVHGELAALGIKVAASTVWTILKEHGIPPAPDRQHTTWATFLRSQAEAILAADFFETKTLTGATLTVLTVIEHATRRVRILGATTQPTAAWVTQLARNLAMDIQDSGARIKYLIRDRDVRYPSSFDSVLADQGVEAVKTGVKMPRMNAIMERWIRSCRAELLDRTLIWDQAHLMHALREYEQFHNEHRPHRALTGAAPLRPLPETLESNQLAHLDVRRHDRLGGILHEYQHAA</sequence>
<evidence type="ECO:0000313" key="3">
    <source>
        <dbReference type="Proteomes" id="UP001152519"/>
    </source>
</evidence>
<dbReference type="SUPFAM" id="SSF53098">
    <property type="entry name" value="Ribonuclease H-like"/>
    <property type="match status" value="1"/>
</dbReference>
<dbReference type="GO" id="GO:0003676">
    <property type="term" value="F:nucleic acid binding"/>
    <property type="evidence" value="ECO:0007669"/>
    <property type="project" value="InterPro"/>
</dbReference>
<evidence type="ECO:0000313" key="2">
    <source>
        <dbReference type="EMBL" id="CAG6395254.1"/>
    </source>
</evidence>
<dbReference type="PROSITE" id="PS50994">
    <property type="entry name" value="INTEGRASE"/>
    <property type="match status" value="1"/>
</dbReference>
<dbReference type="InterPro" id="IPR036397">
    <property type="entry name" value="RNaseH_sf"/>
</dbReference>
<reference evidence="2" key="1">
    <citation type="submission" date="2021-05" db="EMBL/GenBank/DDBJ databases">
        <authorList>
            <person name="Arsene-Ploetze F."/>
        </authorList>
    </citation>
    <scope>NUCLEOTIDE SEQUENCE</scope>
    <source>
        <strain evidence="2">DSM 42138</strain>
    </source>
</reference>
<dbReference type="InterPro" id="IPR009057">
    <property type="entry name" value="Homeodomain-like_sf"/>
</dbReference>
<dbReference type="InterPro" id="IPR012337">
    <property type="entry name" value="RNaseH-like_sf"/>
</dbReference>
<protein>
    <submittedName>
        <fullName evidence="2">Integrase core domain-containing protein</fullName>
    </submittedName>
</protein>
<dbReference type="Proteomes" id="UP001152519">
    <property type="component" value="Unassembled WGS sequence"/>
</dbReference>
<keyword evidence="3" id="KW-1185">Reference proteome</keyword>
<comment type="caution">
    <text evidence="2">The sequence shown here is derived from an EMBL/GenBank/DDBJ whole genome shotgun (WGS) entry which is preliminary data.</text>
</comment>
<dbReference type="AlphaFoldDB" id="A0A9W4DSL0"/>